<dbReference type="Gene3D" id="3.40.140.10">
    <property type="entry name" value="Cytidine Deaminase, domain 2"/>
    <property type="match status" value="1"/>
</dbReference>
<dbReference type="SUPFAM" id="SSF53927">
    <property type="entry name" value="Cytidine deaminase-like"/>
    <property type="match status" value="1"/>
</dbReference>
<organism evidence="4 5">
    <name type="scientific">Seminavis robusta</name>
    <dbReference type="NCBI Taxonomy" id="568900"/>
    <lineage>
        <taxon>Eukaryota</taxon>
        <taxon>Sar</taxon>
        <taxon>Stramenopiles</taxon>
        <taxon>Ochrophyta</taxon>
        <taxon>Bacillariophyta</taxon>
        <taxon>Bacillariophyceae</taxon>
        <taxon>Bacillariophycidae</taxon>
        <taxon>Naviculales</taxon>
        <taxon>Naviculaceae</taxon>
        <taxon>Seminavis</taxon>
    </lineage>
</organism>
<dbReference type="PANTHER" id="PTHR11079">
    <property type="entry name" value="CYTOSINE DEAMINASE FAMILY MEMBER"/>
    <property type="match status" value="1"/>
</dbReference>
<dbReference type="Pfam" id="PF00383">
    <property type="entry name" value="dCMP_cyt_deam_1"/>
    <property type="match status" value="1"/>
</dbReference>
<dbReference type="EMBL" id="CAICTM010000212">
    <property type="protein sequence ID" value="CAB9504916.1"/>
    <property type="molecule type" value="Genomic_DNA"/>
</dbReference>
<accession>A0A9N8DQK7</accession>
<dbReference type="GO" id="GO:0002100">
    <property type="term" value="P:tRNA wobble adenosine to inosine editing"/>
    <property type="evidence" value="ECO:0007669"/>
    <property type="project" value="TreeGrafter"/>
</dbReference>
<dbReference type="OrthoDB" id="1701769at2759"/>
<evidence type="ECO:0000259" key="3">
    <source>
        <dbReference type="PROSITE" id="PS51747"/>
    </source>
</evidence>
<evidence type="ECO:0000313" key="4">
    <source>
        <dbReference type="EMBL" id="CAB9504916.1"/>
    </source>
</evidence>
<name>A0A9N8DQK7_9STRA</name>
<feature type="domain" description="CMP/dCMP-type deaminase" evidence="3">
    <location>
        <begin position="17"/>
        <end position="184"/>
    </location>
</feature>
<feature type="compositionally biased region" description="Low complexity" evidence="2">
    <location>
        <begin position="184"/>
        <end position="195"/>
    </location>
</feature>
<keyword evidence="1" id="KW-0378">Hydrolase</keyword>
<protein>
    <submittedName>
        <fullName evidence="4">Specific adenosine deaminase 2</fullName>
    </submittedName>
</protein>
<dbReference type="PANTHER" id="PTHR11079:SF149">
    <property type="entry name" value="TRNA-SPECIFIC ADENOSINE DEAMINASE 2"/>
    <property type="match status" value="1"/>
</dbReference>
<sequence>MDDSSNLKGNKLNEENNDDIYFMRQALKVAKAALAIGEVPVGCVIVLPNDTTRGTIVSHGANQVNATRDASRHAEIVAVDRMLTLGVSSDQLRLPPYIMAQSATTPEQQKALQEEKDAMDDGWGSGQVYPISILSQCHLYVTCEPCIMCSAALATVGIGKVIFGCHNDRFGGCGSILSLHAATNSTTNNTTGTTPDENDDDGTTDKPFPVVEGVLKDQAIRLLRCFYDRENFHAPDDKRKRKS</sequence>
<comment type="caution">
    <text evidence="4">The sequence shown here is derived from an EMBL/GenBank/DDBJ whole genome shotgun (WGS) entry which is preliminary data.</text>
</comment>
<proteinExistence type="predicted"/>
<dbReference type="AlphaFoldDB" id="A0A9N8DQK7"/>
<dbReference type="InterPro" id="IPR002125">
    <property type="entry name" value="CMP_dCMP_dom"/>
</dbReference>
<evidence type="ECO:0000313" key="5">
    <source>
        <dbReference type="Proteomes" id="UP001153069"/>
    </source>
</evidence>
<dbReference type="InterPro" id="IPR016193">
    <property type="entry name" value="Cytidine_deaminase-like"/>
</dbReference>
<dbReference type="CDD" id="cd01285">
    <property type="entry name" value="nucleoside_deaminase"/>
    <property type="match status" value="1"/>
</dbReference>
<feature type="region of interest" description="Disordered" evidence="2">
    <location>
        <begin position="184"/>
        <end position="209"/>
    </location>
</feature>
<reference evidence="4" key="1">
    <citation type="submission" date="2020-06" db="EMBL/GenBank/DDBJ databases">
        <authorList>
            <consortium name="Plant Systems Biology data submission"/>
        </authorList>
    </citation>
    <scope>NUCLEOTIDE SEQUENCE</scope>
    <source>
        <strain evidence="4">D6</strain>
    </source>
</reference>
<evidence type="ECO:0000256" key="2">
    <source>
        <dbReference type="SAM" id="MobiDB-lite"/>
    </source>
</evidence>
<gene>
    <name evidence="4" type="ORF">SEMRO_213_G088450.1</name>
</gene>
<evidence type="ECO:0000256" key="1">
    <source>
        <dbReference type="ARBA" id="ARBA00022801"/>
    </source>
</evidence>
<dbReference type="Proteomes" id="UP001153069">
    <property type="component" value="Unassembled WGS sequence"/>
</dbReference>
<dbReference type="GO" id="GO:0052717">
    <property type="term" value="F:tRNA-specific adenosine-34 deaminase activity"/>
    <property type="evidence" value="ECO:0007669"/>
    <property type="project" value="TreeGrafter"/>
</dbReference>
<dbReference type="PROSITE" id="PS51747">
    <property type="entry name" value="CYT_DCMP_DEAMINASES_2"/>
    <property type="match status" value="1"/>
</dbReference>
<keyword evidence="5" id="KW-1185">Reference proteome</keyword>